<dbReference type="Proteomes" id="UP000287651">
    <property type="component" value="Unassembled WGS sequence"/>
</dbReference>
<evidence type="ECO:0000313" key="2">
    <source>
        <dbReference type="Proteomes" id="UP000287651"/>
    </source>
</evidence>
<organism evidence="1 2">
    <name type="scientific">Ensete ventricosum</name>
    <name type="common">Abyssinian banana</name>
    <name type="synonym">Musa ensete</name>
    <dbReference type="NCBI Taxonomy" id="4639"/>
    <lineage>
        <taxon>Eukaryota</taxon>
        <taxon>Viridiplantae</taxon>
        <taxon>Streptophyta</taxon>
        <taxon>Embryophyta</taxon>
        <taxon>Tracheophyta</taxon>
        <taxon>Spermatophyta</taxon>
        <taxon>Magnoliopsida</taxon>
        <taxon>Liliopsida</taxon>
        <taxon>Zingiberales</taxon>
        <taxon>Musaceae</taxon>
        <taxon>Ensete</taxon>
    </lineage>
</organism>
<dbReference type="SUPFAM" id="SSF51905">
    <property type="entry name" value="FAD/NAD(P)-binding domain"/>
    <property type="match status" value="1"/>
</dbReference>
<protein>
    <recommendedName>
        <fullName evidence="3">Amine oxidase domain-containing protein</fullName>
    </recommendedName>
</protein>
<name>A0A426ZLG9_ENSVE</name>
<evidence type="ECO:0008006" key="3">
    <source>
        <dbReference type="Google" id="ProtNLM"/>
    </source>
</evidence>
<accession>A0A426ZLG9</accession>
<sequence length="248" mass="27310">MLRLGPQLLTSSPAADADGFIGRSLGSPPPALWRCCFGRRRAVRPAFRRAPPPALWRCCFGRRRAVRPAFRRAGRSPTAVLTPERAAEREMSGGGMETEYDAIVIGSGIGGLVAATQLAAKGAKVLVLEKYVIPGGSSGYYQRDGFTFDVGSSVMFGFSDKAIPDPTTVHFHLPGDLSVRVHRGYNEFIAELINKFPHDKEGIHQFYDECWKIFNALNSLELKSLEEPLYLFGQFFKKPLECLTLGNG</sequence>
<dbReference type="AlphaFoldDB" id="A0A426ZLG9"/>
<dbReference type="EMBL" id="AMZH03006053">
    <property type="protein sequence ID" value="RRT64791.1"/>
    <property type="molecule type" value="Genomic_DNA"/>
</dbReference>
<dbReference type="InterPro" id="IPR036188">
    <property type="entry name" value="FAD/NAD-bd_sf"/>
</dbReference>
<dbReference type="Gene3D" id="3.50.50.60">
    <property type="entry name" value="FAD/NAD(P)-binding domain"/>
    <property type="match status" value="1"/>
</dbReference>
<proteinExistence type="predicted"/>
<evidence type="ECO:0000313" key="1">
    <source>
        <dbReference type="EMBL" id="RRT64791.1"/>
    </source>
</evidence>
<dbReference type="PRINTS" id="PR00411">
    <property type="entry name" value="PNDRDTASEI"/>
</dbReference>
<comment type="caution">
    <text evidence="1">The sequence shown here is derived from an EMBL/GenBank/DDBJ whole genome shotgun (WGS) entry which is preliminary data.</text>
</comment>
<reference evidence="1 2" key="1">
    <citation type="journal article" date="2014" name="Agronomy (Basel)">
        <title>A Draft Genome Sequence for Ensete ventricosum, the Drought-Tolerant Tree Against Hunger.</title>
        <authorList>
            <person name="Harrison J."/>
            <person name="Moore K.A."/>
            <person name="Paszkiewicz K."/>
            <person name="Jones T."/>
            <person name="Grant M."/>
            <person name="Ambacheew D."/>
            <person name="Muzemil S."/>
            <person name="Studholme D.J."/>
        </authorList>
    </citation>
    <scope>NUCLEOTIDE SEQUENCE [LARGE SCALE GENOMIC DNA]</scope>
</reference>
<dbReference type="PANTHER" id="PTHR46313">
    <property type="match status" value="1"/>
</dbReference>
<dbReference type="PANTHER" id="PTHR46313:SF3">
    <property type="entry name" value="PROLYCOPENE ISOMERASE, CHLOROPLASTIC"/>
    <property type="match status" value="1"/>
</dbReference>
<dbReference type="GO" id="GO:0016116">
    <property type="term" value="P:carotenoid metabolic process"/>
    <property type="evidence" value="ECO:0007669"/>
    <property type="project" value="InterPro"/>
</dbReference>
<dbReference type="InterPro" id="IPR045892">
    <property type="entry name" value="CrtISO-like"/>
</dbReference>
<gene>
    <name evidence="1" type="ORF">B296_00039732</name>
</gene>
<dbReference type="Pfam" id="PF13450">
    <property type="entry name" value="NAD_binding_8"/>
    <property type="match status" value="1"/>
</dbReference>